<feature type="chain" id="PRO_5047048142" description="DUF4440 domain-containing protein" evidence="1">
    <location>
        <begin position="19"/>
        <end position="136"/>
    </location>
</feature>
<dbReference type="Proteomes" id="UP001501169">
    <property type="component" value="Unassembled WGS sequence"/>
</dbReference>
<dbReference type="PROSITE" id="PS51257">
    <property type="entry name" value="PROKAR_LIPOPROTEIN"/>
    <property type="match status" value="1"/>
</dbReference>
<evidence type="ECO:0008006" key="4">
    <source>
        <dbReference type="Google" id="ProtNLM"/>
    </source>
</evidence>
<feature type="signal peptide" evidence="1">
    <location>
        <begin position="1"/>
        <end position="18"/>
    </location>
</feature>
<gene>
    <name evidence="2" type="ORF">GCM10009098_03200</name>
</gene>
<evidence type="ECO:0000313" key="3">
    <source>
        <dbReference type="Proteomes" id="UP001501169"/>
    </source>
</evidence>
<dbReference type="EMBL" id="BAAAEO010000001">
    <property type="protein sequence ID" value="GAA0539024.1"/>
    <property type="molecule type" value="Genomic_DNA"/>
</dbReference>
<dbReference type="RefSeq" id="WP_134054020.1">
    <property type="nucleotide sequence ID" value="NZ_BAAAEO010000001.1"/>
</dbReference>
<reference evidence="2 3" key="1">
    <citation type="journal article" date="2019" name="Int. J. Syst. Evol. Microbiol.">
        <title>The Global Catalogue of Microorganisms (GCM) 10K type strain sequencing project: providing services to taxonomists for standard genome sequencing and annotation.</title>
        <authorList>
            <consortium name="The Broad Institute Genomics Platform"/>
            <consortium name="The Broad Institute Genome Sequencing Center for Infectious Disease"/>
            <person name="Wu L."/>
            <person name="Ma J."/>
        </authorList>
    </citation>
    <scope>NUCLEOTIDE SEQUENCE [LARGE SCALE GENOMIC DNA]</scope>
    <source>
        <strain evidence="2 3">JCM 14331</strain>
    </source>
</reference>
<comment type="caution">
    <text evidence="2">The sequence shown here is derived from an EMBL/GenBank/DDBJ whole genome shotgun (WGS) entry which is preliminary data.</text>
</comment>
<sequence length="136" mass="15371">MTMLRLLVIALMVFTVTACSDKPGDTRLKQLLQQQFDAKYEGLVDISNVKKLNGWSDNDSHYAADVSYDVEFKQSFKEYMDKQTAKPGNPLEKMASGMAAGMLKLQYGDFKAGDQYQVKQQTLTLRKTDNGWVLTD</sequence>
<keyword evidence="1" id="KW-0732">Signal</keyword>
<evidence type="ECO:0000256" key="1">
    <source>
        <dbReference type="SAM" id="SignalP"/>
    </source>
</evidence>
<name>A0ABN1DBS8_9GAMM</name>
<evidence type="ECO:0000313" key="2">
    <source>
        <dbReference type="EMBL" id="GAA0539024.1"/>
    </source>
</evidence>
<keyword evidence="3" id="KW-1185">Reference proteome</keyword>
<proteinExistence type="predicted"/>
<organism evidence="2 3">
    <name type="scientific">Rheinheimera aquimaris</name>
    <dbReference type="NCBI Taxonomy" id="412437"/>
    <lineage>
        <taxon>Bacteria</taxon>
        <taxon>Pseudomonadati</taxon>
        <taxon>Pseudomonadota</taxon>
        <taxon>Gammaproteobacteria</taxon>
        <taxon>Chromatiales</taxon>
        <taxon>Chromatiaceae</taxon>
        <taxon>Rheinheimera</taxon>
    </lineage>
</organism>
<protein>
    <recommendedName>
        <fullName evidence="4">DUF4440 domain-containing protein</fullName>
    </recommendedName>
</protein>
<accession>A0ABN1DBS8</accession>